<gene>
    <name evidence="2" type="ORF">NCGR_LOCUS14600</name>
</gene>
<reference evidence="2" key="1">
    <citation type="submission" date="2020-10" db="EMBL/GenBank/DDBJ databases">
        <authorList>
            <person name="Han B."/>
            <person name="Lu T."/>
            <person name="Zhao Q."/>
            <person name="Huang X."/>
            <person name="Zhao Y."/>
        </authorList>
    </citation>
    <scope>NUCLEOTIDE SEQUENCE</scope>
</reference>
<keyword evidence="3" id="KW-1185">Reference proteome</keyword>
<feature type="region of interest" description="Disordered" evidence="1">
    <location>
        <begin position="1"/>
        <end position="34"/>
    </location>
</feature>
<evidence type="ECO:0000313" key="2">
    <source>
        <dbReference type="EMBL" id="CAD6221257.1"/>
    </source>
</evidence>
<name>A0A811N9X2_9POAL</name>
<dbReference type="EMBL" id="CAJGYO010000003">
    <property type="protein sequence ID" value="CAD6221257.1"/>
    <property type="molecule type" value="Genomic_DNA"/>
</dbReference>
<feature type="compositionally biased region" description="Gly residues" evidence="1">
    <location>
        <begin position="93"/>
        <end position="104"/>
    </location>
</feature>
<feature type="compositionally biased region" description="Basic and acidic residues" evidence="1">
    <location>
        <begin position="105"/>
        <end position="121"/>
    </location>
</feature>
<protein>
    <submittedName>
        <fullName evidence="2">Uncharacterized protein</fullName>
    </submittedName>
</protein>
<feature type="compositionally biased region" description="Basic and acidic residues" evidence="1">
    <location>
        <begin position="1"/>
        <end position="19"/>
    </location>
</feature>
<proteinExistence type="predicted"/>
<feature type="region of interest" description="Disordered" evidence="1">
    <location>
        <begin position="52"/>
        <end position="137"/>
    </location>
</feature>
<sequence>MGPVDLGHEAMQRPLHADEGEGGGGTDEGRKIEEAALVEEQRISGGQILASKLAKGKRGAGREEEGVLAGSRPPVAGSRPPVASPAEEKAVGAGAGEVVGGSGGVKEREDAKMRMGGRGERMGQPSLVGGVVSSMQS</sequence>
<dbReference type="Proteomes" id="UP000604825">
    <property type="component" value="Unassembled WGS sequence"/>
</dbReference>
<evidence type="ECO:0000313" key="3">
    <source>
        <dbReference type="Proteomes" id="UP000604825"/>
    </source>
</evidence>
<comment type="caution">
    <text evidence="2">The sequence shown here is derived from an EMBL/GenBank/DDBJ whole genome shotgun (WGS) entry which is preliminary data.</text>
</comment>
<organism evidence="2 3">
    <name type="scientific">Miscanthus lutarioriparius</name>
    <dbReference type="NCBI Taxonomy" id="422564"/>
    <lineage>
        <taxon>Eukaryota</taxon>
        <taxon>Viridiplantae</taxon>
        <taxon>Streptophyta</taxon>
        <taxon>Embryophyta</taxon>
        <taxon>Tracheophyta</taxon>
        <taxon>Spermatophyta</taxon>
        <taxon>Magnoliopsida</taxon>
        <taxon>Liliopsida</taxon>
        <taxon>Poales</taxon>
        <taxon>Poaceae</taxon>
        <taxon>PACMAD clade</taxon>
        <taxon>Panicoideae</taxon>
        <taxon>Andropogonodae</taxon>
        <taxon>Andropogoneae</taxon>
        <taxon>Saccharinae</taxon>
        <taxon>Miscanthus</taxon>
    </lineage>
</organism>
<accession>A0A811N9X2</accession>
<evidence type="ECO:0000256" key="1">
    <source>
        <dbReference type="SAM" id="MobiDB-lite"/>
    </source>
</evidence>
<dbReference type="AlphaFoldDB" id="A0A811N9X2"/>